<protein>
    <recommendedName>
        <fullName evidence="3">Butirosin biosynthesis protein H N-terminal domain-containing protein</fullName>
    </recommendedName>
</protein>
<evidence type="ECO:0008006" key="3">
    <source>
        <dbReference type="Google" id="ProtNLM"/>
    </source>
</evidence>
<proteinExistence type="predicted"/>
<feature type="non-terminal residue" evidence="1">
    <location>
        <position position="140"/>
    </location>
</feature>
<dbReference type="AlphaFoldDB" id="A0A132UBP9"/>
<accession>A0A132UBP9</accession>
<dbReference type="PATRIC" id="fig|483937.3.peg.6448"/>
<sequence>MNKILDMYEPLIKTYPIHANITSILSTHKYFYEWLYNNHIQLFCTTYNSNGSQDTYLDTYKPLTRVFNPFFETQFIKKDIIFKSKIDICEFIINSIDLGYYIFLSIDVFFISLYKKSEHSGHDIFVFGYDKNKKIFHVAD</sequence>
<evidence type="ECO:0000313" key="2">
    <source>
        <dbReference type="Proteomes" id="UP000070475"/>
    </source>
</evidence>
<keyword evidence="2" id="KW-1185">Reference proteome</keyword>
<organism evidence="1 2">
    <name type="scientific">Paenibacillus riograndensis</name>
    <dbReference type="NCBI Taxonomy" id="483937"/>
    <lineage>
        <taxon>Bacteria</taxon>
        <taxon>Bacillati</taxon>
        <taxon>Bacillota</taxon>
        <taxon>Bacilli</taxon>
        <taxon>Bacillales</taxon>
        <taxon>Paenibacillaceae</taxon>
        <taxon>Paenibacillus</taxon>
        <taxon>Paenibacillus sonchi group</taxon>
    </lineage>
</organism>
<name>A0A132UBP9_9BACL</name>
<dbReference type="Proteomes" id="UP000070475">
    <property type="component" value="Unassembled WGS sequence"/>
</dbReference>
<gene>
    <name evidence="1" type="ORF">AMQ84_00745</name>
</gene>
<reference evidence="1 2" key="1">
    <citation type="submission" date="2015-08" db="EMBL/GenBank/DDBJ databases">
        <title>Genomes of Paenibacillus riograndensis.</title>
        <authorList>
            <person name="Sant'Anna F.H."/>
            <person name="Souza R."/>
            <person name="Ambrosini A."/>
            <person name="Bach E."/>
            <person name="Fernandes G."/>
            <person name="Balsanelli E."/>
            <person name="Baura V.A."/>
            <person name="Pedrosa F.O."/>
            <person name="Souza E.M."/>
            <person name="Passaglia L."/>
        </authorList>
    </citation>
    <scope>NUCLEOTIDE SEQUENCE [LARGE SCALE GENOMIC DNA]</scope>
    <source>
        <strain evidence="1 2">CAS34</strain>
    </source>
</reference>
<evidence type="ECO:0000313" key="1">
    <source>
        <dbReference type="EMBL" id="KWX81154.1"/>
    </source>
</evidence>
<comment type="caution">
    <text evidence="1">The sequence shown here is derived from an EMBL/GenBank/DDBJ whole genome shotgun (WGS) entry which is preliminary data.</text>
</comment>
<dbReference type="EMBL" id="LIRB01000074">
    <property type="protein sequence ID" value="KWX81154.1"/>
    <property type="molecule type" value="Genomic_DNA"/>
</dbReference>